<gene>
    <name evidence="2" type="ORF">J2S25_002856</name>
</gene>
<comment type="caution">
    <text evidence="2">The sequence shown here is derived from an EMBL/GenBank/DDBJ whole genome shotgun (WGS) entry which is preliminary data.</text>
</comment>
<proteinExistence type="predicted"/>
<evidence type="ECO:0000313" key="3">
    <source>
        <dbReference type="Proteomes" id="UP001242313"/>
    </source>
</evidence>
<name>A0ABU0FXI4_9BACI</name>
<reference evidence="2 3" key="1">
    <citation type="submission" date="2023-07" db="EMBL/GenBank/DDBJ databases">
        <title>Genomic Encyclopedia of Type Strains, Phase IV (KMG-IV): sequencing the most valuable type-strain genomes for metagenomic binning, comparative biology and taxonomic classification.</title>
        <authorList>
            <person name="Goeker M."/>
        </authorList>
    </citation>
    <scope>NUCLEOTIDE SEQUENCE [LARGE SCALE GENOMIC DNA]</scope>
    <source>
        <strain evidence="2 3">DSM 19598</strain>
    </source>
</reference>
<organism evidence="2 3">
    <name type="scientific">Mesobacillus stamsii</name>
    <dbReference type="NCBI Taxonomy" id="225347"/>
    <lineage>
        <taxon>Bacteria</taxon>
        <taxon>Bacillati</taxon>
        <taxon>Bacillota</taxon>
        <taxon>Bacilli</taxon>
        <taxon>Bacillales</taxon>
        <taxon>Bacillaceae</taxon>
        <taxon>Mesobacillus</taxon>
    </lineage>
</organism>
<dbReference type="Pfam" id="PF04986">
    <property type="entry name" value="Y2_Tnp"/>
    <property type="match status" value="1"/>
</dbReference>
<dbReference type="InterPro" id="IPR007069">
    <property type="entry name" value="Transposase_32"/>
</dbReference>
<accession>A0ABU0FXI4</accession>
<sequence>MPYLLYIFAPKQKGNEKEQLRHIGRYIRRSAIGLNRMEAYDGQYETFKYQQPR</sequence>
<keyword evidence="3" id="KW-1185">Reference proteome</keyword>
<protein>
    <recommendedName>
        <fullName evidence="1">Transposase IS801/IS1294 domain-containing protein</fullName>
    </recommendedName>
</protein>
<evidence type="ECO:0000313" key="2">
    <source>
        <dbReference type="EMBL" id="MDQ0414646.1"/>
    </source>
</evidence>
<evidence type="ECO:0000259" key="1">
    <source>
        <dbReference type="Pfam" id="PF04986"/>
    </source>
</evidence>
<dbReference type="EMBL" id="JAUSUN010000018">
    <property type="protein sequence ID" value="MDQ0414646.1"/>
    <property type="molecule type" value="Genomic_DNA"/>
</dbReference>
<feature type="domain" description="Transposase IS801/IS1294" evidence="1">
    <location>
        <begin position="10"/>
        <end position="52"/>
    </location>
</feature>
<dbReference type="Proteomes" id="UP001242313">
    <property type="component" value="Unassembled WGS sequence"/>
</dbReference>